<name>A0A2S5E9Y8_9BACT</name>
<comment type="similarity">
    <text evidence="1 3">Belongs to the short-chain dehydrogenases/reductases (SDR) family.</text>
</comment>
<dbReference type="Pfam" id="PF00106">
    <property type="entry name" value="adh_short"/>
    <property type="match status" value="1"/>
</dbReference>
<dbReference type="Proteomes" id="UP000236950">
    <property type="component" value="Unassembled WGS sequence"/>
</dbReference>
<dbReference type="PRINTS" id="PR00080">
    <property type="entry name" value="SDRFAMILY"/>
</dbReference>
<dbReference type="InterPro" id="IPR002347">
    <property type="entry name" value="SDR_fam"/>
</dbReference>
<dbReference type="EC" id="1.1.1.131" evidence="4"/>
<dbReference type="PRINTS" id="PR00081">
    <property type="entry name" value="GDHRDH"/>
</dbReference>
<dbReference type="AlphaFoldDB" id="A0A2S5E9Y8"/>
<evidence type="ECO:0000313" key="5">
    <source>
        <dbReference type="Proteomes" id="UP000236950"/>
    </source>
</evidence>
<dbReference type="SUPFAM" id="SSF51735">
    <property type="entry name" value="NAD(P)-binding Rossmann-fold domains"/>
    <property type="match status" value="1"/>
</dbReference>
<dbReference type="InterPro" id="IPR020904">
    <property type="entry name" value="Sc_DH/Rdtase_CS"/>
</dbReference>
<keyword evidence="5" id="KW-1185">Reference proteome</keyword>
<accession>A0A2S5E9Y8</accession>
<dbReference type="Gene3D" id="3.40.50.720">
    <property type="entry name" value="NAD(P)-binding Rossmann-like Domain"/>
    <property type="match status" value="1"/>
</dbReference>
<proteinExistence type="inferred from homology"/>
<sequence>MNLKDKVAVITGGGGILCSTIAKGLAKEGVKTALLDISEEKAKAVKDEIIGKDGDALAIKCDVLKKEQVEKAKEIVINKYGRCDILINGAGGNHPKGTTTKEIFELTDLGKEDLTTFFDLEQNGFEFVFNLNFLSAFIVSQVFLEEMVKLENSTVINISSMSAFSPMTKVAAYSAAKAAVSNFTAWLAVHFAKVGVRVNAIAPGFFLTEQNKNLLLDKEGNPTERHQKIINNTPMGRLGRPEELIGTIKWLCNEEDSGFVTGTVIPIDGGFLAYSGV</sequence>
<dbReference type="PROSITE" id="PS00061">
    <property type="entry name" value="ADH_SHORT"/>
    <property type="match status" value="1"/>
</dbReference>
<dbReference type="NCBIfam" id="NF006132">
    <property type="entry name" value="PRK08277.1"/>
    <property type="match status" value="1"/>
</dbReference>
<dbReference type="EMBL" id="JALY01000254">
    <property type="protein sequence ID" value="POZ89990.1"/>
    <property type="molecule type" value="Genomic_DNA"/>
</dbReference>
<comment type="caution">
    <text evidence="4">The sequence shown here is derived from an EMBL/GenBank/DDBJ whole genome shotgun (WGS) entry which is preliminary data.</text>
</comment>
<dbReference type="PANTHER" id="PTHR42760">
    <property type="entry name" value="SHORT-CHAIN DEHYDROGENASES/REDUCTASES FAMILY MEMBER"/>
    <property type="match status" value="1"/>
</dbReference>
<dbReference type="FunFam" id="3.40.50.720:FF:000240">
    <property type="entry name" value="SDR family oxidoreductase"/>
    <property type="match status" value="1"/>
</dbReference>
<evidence type="ECO:0000256" key="3">
    <source>
        <dbReference type="RuleBase" id="RU000363"/>
    </source>
</evidence>
<evidence type="ECO:0000256" key="2">
    <source>
        <dbReference type="ARBA" id="ARBA00023002"/>
    </source>
</evidence>
<evidence type="ECO:0000256" key="1">
    <source>
        <dbReference type="ARBA" id="ARBA00006484"/>
    </source>
</evidence>
<dbReference type="InterPro" id="IPR036291">
    <property type="entry name" value="NAD(P)-bd_dom_sf"/>
</dbReference>
<gene>
    <name evidence="4" type="ORF">AA81_12070</name>
</gene>
<dbReference type="GO" id="GO:0050090">
    <property type="term" value="F:mannuronate reductase activity"/>
    <property type="evidence" value="ECO:0007669"/>
    <property type="project" value="UniProtKB-EC"/>
</dbReference>
<keyword evidence="2 4" id="KW-0560">Oxidoreductase</keyword>
<protein>
    <submittedName>
        <fullName evidence="4">D-mannonate oxidoreductase</fullName>
        <ecNumber evidence="4">1.1.1.131</ecNumber>
    </submittedName>
</protein>
<evidence type="ECO:0000313" key="4">
    <source>
        <dbReference type="EMBL" id="POZ89990.1"/>
    </source>
</evidence>
<dbReference type="PANTHER" id="PTHR42760:SF115">
    <property type="entry name" value="3-OXOACYL-[ACYL-CARRIER-PROTEIN] REDUCTASE FABG"/>
    <property type="match status" value="1"/>
</dbReference>
<dbReference type="GO" id="GO:0005975">
    <property type="term" value="P:carbohydrate metabolic process"/>
    <property type="evidence" value="ECO:0007669"/>
    <property type="project" value="UniProtKB-ARBA"/>
</dbReference>
<dbReference type="RefSeq" id="WP_103899197.1">
    <property type="nucleotide sequence ID" value="NZ_JALY01000254.1"/>
</dbReference>
<organism evidence="4 5">
    <name type="scientific">Petrotoga halophila DSM 16923</name>
    <dbReference type="NCBI Taxonomy" id="1122953"/>
    <lineage>
        <taxon>Bacteria</taxon>
        <taxon>Thermotogati</taxon>
        <taxon>Thermotogota</taxon>
        <taxon>Thermotogae</taxon>
        <taxon>Petrotogales</taxon>
        <taxon>Petrotogaceae</taxon>
        <taxon>Petrotoga</taxon>
    </lineage>
</organism>
<reference evidence="4 5" key="1">
    <citation type="submission" date="2014-01" db="EMBL/GenBank/DDBJ databases">
        <title>Comparative genomics of Petrotoga.</title>
        <authorList>
            <person name="Chow K."/>
            <person name="Charchuk R."/>
            <person name="Nesbo C.L."/>
        </authorList>
    </citation>
    <scope>NUCLEOTIDE SEQUENCE [LARGE SCALE GENOMIC DNA]</scope>
    <source>
        <strain evidence="4 5">DSM 16923</strain>
    </source>
</reference>